<evidence type="ECO:0000313" key="2">
    <source>
        <dbReference type="Proteomes" id="UP000026923"/>
    </source>
</evidence>
<organism evidence="1 2">
    <name type="scientific">Stutzerimonas stutzeri KOS6</name>
    <dbReference type="NCBI Taxonomy" id="1218352"/>
    <lineage>
        <taxon>Bacteria</taxon>
        <taxon>Pseudomonadati</taxon>
        <taxon>Pseudomonadota</taxon>
        <taxon>Gammaproteobacteria</taxon>
        <taxon>Pseudomonadales</taxon>
        <taxon>Pseudomonadaceae</taxon>
        <taxon>Stutzerimonas</taxon>
    </lineage>
</organism>
<evidence type="ECO:0000313" key="1">
    <source>
        <dbReference type="EMBL" id="EWC41654.1"/>
    </source>
</evidence>
<dbReference type="NCBIfam" id="NF038336">
    <property type="entry name" value="YjiT_fam"/>
    <property type="match status" value="1"/>
</dbReference>
<dbReference type="Proteomes" id="UP000026923">
    <property type="component" value="Unassembled WGS sequence"/>
</dbReference>
<reference evidence="1 2" key="1">
    <citation type="journal article" date="2013" name="Genome Announc.">
        <title>Draft Genome of the Nitrogen-Fixing Bacterium Pseudomonas stutzeri Strain KOS6 Isolated from Industrial Hydrocarbon Sludge.</title>
        <authorList>
            <person name="Grigoryeva T.V."/>
            <person name="Laikov A.V."/>
            <person name="Naumova R.P."/>
            <person name="Manolov A.I."/>
            <person name="Larin A.K."/>
            <person name="Karpova I.Y."/>
            <person name="Semashko T.A."/>
            <person name="Alexeev D.G."/>
            <person name="Kostryukova E.S."/>
            <person name="Muller R."/>
            <person name="Govorun V.M."/>
        </authorList>
    </citation>
    <scope>NUCLEOTIDE SEQUENCE [LARGE SCALE GENOMIC DNA]</scope>
    <source>
        <strain evidence="1 2">KOS6</strain>
    </source>
</reference>
<name>A0A061JU00_STUST</name>
<gene>
    <name evidence="1" type="ORF">B597_008295</name>
</gene>
<dbReference type="InterPro" id="IPR047879">
    <property type="entry name" value="YjiT"/>
</dbReference>
<proteinExistence type="predicted"/>
<protein>
    <submittedName>
        <fullName evidence="1">Uncharacterized protein</fullName>
    </submittedName>
</protein>
<dbReference type="AlphaFoldDB" id="A0A061JU00"/>
<dbReference type="HOGENOM" id="CLU_009762_2_0_6"/>
<dbReference type="eggNOG" id="ENOG502Z8ER">
    <property type="taxonomic scope" value="Bacteria"/>
</dbReference>
<dbReference type="EMBL" id="AMCZ02000008">
    <property type="protein sequence ID" value="EWC41654.1"/>
    <property type="molecule type" value="Genomic_DNA"/>
</dbReference>
<sequence length="1140" mass="128043">MRLKKGHDPRTAFEAAHSFTKKELCVPLVQWISDFLSRRGLQEPDGRPLFAYKTSSEEFETLRQLLHGLNLGQHAHPEYAQAWLLFAAEWWKREYPGGAWRWGPLCEAAGQRKVAHEKTRSLVIDGRRQWRLQTTIKSEGKRFIGLVAVNGGLPMRLVESAQGGLSRLLRMVTEQALEYRLQDEHLRQAIEAQAELLPACYQQAPVYELLDSLVKAVLHIRKAYALQGAQDPIARLQEECPHWEELFPIALDSQAAASLIKGLVRDTVSITPQSRRPPFQIQRGLRFSSDGSIPVYELSFVMQAQARRDQVAEALGMAVDALPPHFQLLLRIGEREYLVGEALLRDEEYQLIARPLPAIHSLHNAAQLIVSRWGATLHIANLPGGEALSHDEPLIFENTYPFARLLAQGDALVKGESALAAMPARTIVYAEEGEARELHDCLADGQMLMELPAGTTRLTYKQQPFVVTISASATRHPEAYWHGNSLEALSVPGLLFRGTPRLRIEQGTGFSSYAPAHELFVRTQGKELPLAQARAPGLCRLIWRKDGQRLLNTRAVLLPDEASITYAPGATTLEGSIRLHHWPDVPVRCESEQIALERRHDGTGLTLRLKSTGSRPATTVPLCLQWPDGEQKLTLPFPGYGVTLLRNDTPLKLNQALTIEELIGCRAVLMSTQGAENWQIRLTSGGTDSRSTLSQEIRYTGIREIRLFELIPAIQQMMSCHPGLDHTVQLELIHAHQTHARLQVGRYSTRIRLHSQKEMASLSDGARDLLPEQPQAEGLILALPLAEPEHDPVSLPLHFSEQVFTGNWLVSLPTDAVGPWLLYTPDDSKLHSRPTVVPPTVRQLSKPLTPLRDALCEADGEERMRLLRAALRAMAADPEAEDWQTLELLLDRLHHLPLASLDICQALIREPQALAMATLRLDDFSSRLAERLPCELPFEWLLIAPEHWFDTFATLRQQLAADNPRLLSLIRTDIQSKSQFLSRWQPALRFIFDQGLHHSFDLQSPDVGFFLKNPAMLTASWQSHLFDGEHSAMQQMFRRNPAETHQYPGSGNTDIGAFLKTPHGQMLLRCSKLPANDFKLATVMLPFMAAFDTYAGRGQQWQADPARLFSLRDARQFDTVWFDSAYQLGLAMAQAASMQK</sequence>
<accession>A0A061JU00</accession>
<comment type="caution">
    <text evidence="1">The sequence shown here is derived from an EMBL/GenBank/DDBJ whole genome shotgun (WGS) entry which is preliminary data.</text>
</comment>